<dbReference type="InterPro" id="IPR016039">
    <property type="entry name" value="Thiolase-like"/>
</dbReference>
<dbReference type="Proteomes" id="UP000509303">
    <property type="component" value="Chromosome"/>
</dbReference>
<dbReference type="Pfam" id="PF00109">
    <property type="entry name" value="ketoacyl-synt"/>
    <property type="match status" value="1"/>
</dbReference>
<dbReference type="GO" id="GO:0006633">
    <property type="term" value="P:fatty acid biosynthetic process"/>
    <property type="evidence" value="ECO:0007669"/>
    <property type="project" value="TreeGrafter"/>
</dbReference>
<dbReference type="PANTHER" id="PTHR11712:SF347">
    <property type="entry name" value="BETA KETOACYL-ACYL CARRIER PROTEIN SYNTHASE"/>
    <property type="match status" value="1"/>
</dbReference>
<keyword evidence="2 3" id="KW-0808">Transferase</keyword>
<dbReference type="SMART" id="SM00825">
    <property type="entry name" value="PKS_KS"/>
    <property type="match status" value="1"/>
</dbReference>
<feature type="domain" description="Ketosynthase family 3 (KS3)" evidence="4">
    <location>
        <begin position="1"/>
        <end position="404"/>
    </location>
</feature>
<dbReference type="InterPro" id="IPR014030">
    <property type="entry name" value="Ketoacyl_synth_N"/>
</dbReference>
<evidence type="ECO:0000256" key="3">
    <source>
        <dbReference type="RuleBase" id="RU003694"/>
    </source>
</evidence>
<accession>A0A7H8N8H1</accession>
<dbReference type="InterPro" id="IPR014031">
    <property type="entry name" value="Ketoacyl_synth_C"/>
</dbReference>
<dbReference type="EMBL" id="CP054929">
    <property type="protein sequence ID" value="QKW50814.1"/>
    <property type="molecule type" value="Genomic_DNA"/>
</dbReference>
<name>A0A7H8N8H1_9ACTN</name>
<dbReference type="SUPFAM" id="SSF53901">
    <property type="entry name" value="Thiolase-like"/>
    <property type="match status" value="2"/>
</dbReference>
<evidence type="ECO:0000313" key="5">
    <source>
        <dbReference type="EMBL" id="QKW50814.1"/>
    </source>
</evidence>
<comment type="similarity">
    <text evidence="1 3">Belongs to the thiolase-like superfamily. Beta-ketoacyl-ACP synthases family.</text>
</comment>
<evidence type="ECO:0000259" key="4">
    <source>
        <dbReference type="PROSITE" id="PS52004"/>
    </source>
</evidence>
<dbReference type="PROSITE" id="PS52004">
    <property type="entry name" value="KS3_2"/>
    <property type="match status" value="1"/>
</dbReference>
<reference evidence="5 6" key="1">
    <citation type="submission" date="2020-06" db="EMBL/GenBank/DDBJ databases">
        <title>Genome mining for natural products.</title>
        <authorList>
            <person name="Zhang B."/>
            <person name="Shi J."/>
            <person name="Ge H."/>
        </authorList>
    </citation>
    <scope>NUCLEOTIDE SEQUENCE [LARGE SCALE GENOMIC DNA]</scope>
    <source>
        <strain evidence="5 6">NA00687</strain>
    </source>
</reference>
<dbReference type="AlphaFoldDB" id="A0A7H8N8H1"/>
<dbReference type="InterPro" id="IPR020841">
    <property type="entry name" value="PKS_Beta-ketoAc_synthase_dom"/>
</dbReference>
<gene>
    <name evidence="5" type="ORF">HUT08_16165</name>
</gene>
<dbReference type="GO" id="GO:0004315">
    <property type="term" value="F:3-oxoacyl-[acyl-carrier-protein] synthase activity"/>
    <property type="evidence" value="ECO:0007669"/>
    <property type="project" value="TreeGrafter"/>
</dbReference>
<evidence type="ECO:0000256" key="1">
    <source>
        <dbReference type="ARBA" id="ARBA00008467"/>
    </source>
</evidence>
<evidence type="ECO:0000256" key="2">
    <source>
        <dbReference type="ARBA" id="ARBA00022679"/>
    </source>
</evidence>
<dbReference type="InterPro" id="IPR000794">
    <property type="entry name" value="Beta-ketoacyl_synthase"/>
</dbReference>
<sequence length="407" mass="40888">MPVAITGSSMVSCHGDLDATFDALLAGRSGASPLRAGDPAKLNVTHGYGIDDATERAYRDAVAEAVSASGVAGGAAVTVGAPYGVGEDVRLSGRWLAQAVAGALAESGVDPDTSRVAVIVGTGLRELRAVEQWHGDDAALRLAQTHFDEAVRSVAPGVTEVHTLANACAASGYALALAADLLELGEADAVVAAGCDTLTESMLTMIGRVGTTTAETVRPFDTDRDGVLLGEGAAAVVLELPSDKPAFGLVRGVGIGCDAFHETAPDPGGVLATMREAHQRAGIEPGEVDLVVAHGTSTALNDPTEATALTELFADVAPADAPAVTGIKGAIGHTSGGAALMSVLVACQAMRQGTVPPVTGLRTAIPEAEKLALVIGEPLAARPRIAQINAFGFGGVNAVTIVEAVDA</sequence>
<dbReference type="PANTHER" id="PTHR11712">
    <property type="entry name" value="POLYKETIDE SYNTHASE-RELATED"/>
    <property type="match status" value="1"/>
</dbReference>
<evidence type="ECO:0000313" key="6">
    <source>
        <dbReference type="Proteomes" id="UP000509303"/>
    </source>
</evidence>
<dbReference type="Pfam" id="PF02801">
    <property type="entry name" value="Ketoacyl-synt_C"/>
    <property type="match status" value="1"/>
</dbReference>
<proteinExistence type="inferred from homology"/>
<protein>
    <submittedName>
        <fullName evidence="5">Beta-ketoacyl synthase</fullName>
    </submittedName>
</protein>
<organism evidence="5 6">
    <name type="scientific">Streptomyces buecherae</name>
    <dbReference type="NCBI Taxonomy" id="2763006"/>
    <lineage>
        <taxon>Bacteria</taxon>
        <taxon>Bacillati</taxon>
        <taxon>Actinomycetota</taxon>
        <taxon>Actinomycetes</taxon>
        <taxon>Kitasatosporales</taxon>
        <taxon>Streptomycetaceae</taxon>
        <taxon>Streptomyces</taxon>
    </lineage>
</organism>
<dbReference type="Gene3D" id="3.40.47.10">
    <property type="match status" value="1"/>
</dbReference>
<keyword evidence="6" id="KW-1185">Reference proteome</keyword>